<evidence type="ECO:0000256" key="1">
    <source>
        <dbReference type="SAM" id="MobiDB-lite"/>
    </source>
</evidence>
<dbReference type="AlphaFoldDB" id="A0A1W1UI19"/>
<reference evidence="2 3" key="1">
    <citation type="submission" date="2017-04" db="EMBL/GenBank/DDBJ databases">
        <authorList>
            <person name="Afonso C.L."/>
            <person name="Miller P.J."/>
            <person name="Scott M.A."/>
            <person name="Spackman E."/>
            <person name="Goraichik I."/>
            <person name="Dimitrov K.M."/>
            <person name="Suarez D.L."/>
            <person name="Swayne D.E."/>
        </authorList>
    </citation>
    <scope>NUCLEOTIDE SEQUENCE [LARGE SCALE GENOMIC DNA]</scope>
    <source>
        <strain evidence="2 3">KR-140</strain>
    </source>
</reference>
<feature type="region of interest" description="Disordered" evidence="1">
    <location>
        <begin position="59"/>
        <end position="78"/>
    </location>
</feature>
<evidence type="ECO:0000313" key="3">
    <source>
        <dbReference type="Proteomes" id="UP000192582"/>
    </source>
</evidence>
<dbReference type="Proteomes" id="UP000192582">
    <property type="component" value="Unassembled WGS sequence"/>
</dbReference>
<sequence>MFLALQDFEFKVKWWRIVLELLLQQDRRSPCQPTEGEKQSSENGGKVIVQAVKGEDEHHCPINEPMELSPRRANRVSSTPASINPIINVVHYAA</sequence>
<gene>
    <name evidence="2" type="ORF">SAMN00790413_05520</name>
</gene>
<evidence type="ECO:0000313" key="2">
    <source>
        <dbReference type="EMBL" id="SMB80404.1"/>
    </source>
</evidence>
<keyword evidence="3" id="KW-1185">Reference proteome</keyword>
<organism evidence="2 3">
    <name type="scientific">Deinococcus hopiensis KR-140</name>
    <dbReference type="NCBI Taxonomy" id="695939"/>
    <lineage>
        <taxon>Bacteria</taxon>
        <taxon>Thermotogati</taxon>
        <taxon>Deinococcota</taxon>
        <taxon>Deinococci</taxon>
        <taxon>Deinococcales</taxon>
        <taxon>Deinococcaceae</taxon>
        <taxon>Deinococcus</taxon>
    </lineage>
</organism>
<name>A0A1W1UI19_9DEIO</name>
<protein>
    <submittedName>
        <fullName evidence="2">Uncharacterized protein</fullName>
    </submittedName>
</protein>
<accession>A0A1W1UI19</accession>
<dbReference type="EMBL" id="FWWU01000004">
    <property type="protein sequence ID" value="SMB80404.1"/>
    <property type="molecule type" value="Genomic_DNA"/>
</dbReference>
<proteinExistence type="predicted"/>
<dbReference type="STRING" id="695939.SAMN00790413_05520"/>